<organism evidence="3 4">
    <name type="scientific">Natronomonas aquatica</name>
    <dbReference type="NCBI Taxonomy" id="2841590"/>
    <lineage>
        <taxon>Archaea</taxon>
        <taxon>Methanobacteriati</taxon>
        <taxon>Methanobacteriota</taxon>
        <taxon>Stenosarchaea group</taxon>
        <taxon>Halobacteria</taxon>
        <taxon>Halobacteriales</taxon>
        <taxon>Natronomonadaceae</taxon>
        <taxon>Natronomonas</taxon>
    </lineage>
</organism>
<feature type="transmembrane region" description="Helical" evidence="2">
    <location>
        <begin position="102"/>
        <end position="125"/>
    </location>
</feature>
<protein>
    <recommendedName>
        <fullName evidence="5">DUF5518 domain-containing protein</fullName>
    </recommendedName>
</protein>
<dbReference type="Proteomes" id="UP001139494">
    <property type="component" value="Unassembled WGS sequence"/>
</dbReference>
<gene>
    <name evidence="3" type="ORF">KM295_04005</name>
</gene>
<evidence type="ECO:0000313" key="3">
    <source>
        <dbReference type="EMBL" id="MCQ4332667.1"/>
    </source>
</evidence>
<evidence type="ECO:0008006" key="5">
    <source>
        <dbReference type="Google" id="ProtNLM"/>
    </source>
</evidence>
<keyword evidence="2" id="KW-1133">Transmembrane helix</keyword>
<feature type="transmembrane region" description="Helical" evidence="2">
    <location>
        <begin position="79"/>
        <end position="95"/>
    </location>
</feature>
<dbReference type="RefSeq" id="WP_256028604.1">
    <property type="nucleotide sequence ID" value="NZ_JAHLKM010000003.1"/>
</dbReference>
<keyword evidence="4" id="KW-1185">Reference proteome</keyword>
<proteinExistence type="predicted"/>
<comment type="caution">
    <text evidence="3">The sequence shown here is derived from an EMBL/GenBank/DDBJ whole genome shotgun (WGS) entry which is preliminary data.</text>
</comment>
<dbReference type="AlphaFoldDB" id="A0A9R1CRT8"/>
<reference evidence="3" key="1">
    <citation type="journal article" date="2023" name="Front. Microbiol.">
        <title>Genomic-based phylogenetic and metabolic analyses of the genus Natronomonas, and description of Natronomonas aquatica sp. nov.</title>
        <authorList>
            <person name="Garcia-Roldan A."/>
            <person name="Duran-Viseras A."/>
            <person name="de la Haba R.R."/>
            <person name="Corral P."/>
            <person name="Sanchez-Porro C."/>
            <person name="Ventosa A."/>
        </authorList>
    </citation>
    <scope>NUCLEOTIDE SEQUENCE</scope>
    <source>
        <strain evidence="3">F2-12</strain>
    </source>
</reference>
<sequence>MSRDRTLTEASADEIDAEFELDERESTREPTGGSTDGLRGRAAERAGQLFSPKHFLAALLVTVGALFAASTFVPIPGTGLLGVFGAAFAFGLVVEERRYAEAALAGGVVTAASTLLDFAVVAFLGGFGLPIVALSGVLGAVVGGLGTYFGRDLRDGLTRDL</sequence>
<feature type="transmembrane region" description="Helical" evidence="2">
    <location>
        <begin position="131"/>
        <end position="149"/>
    </location>
</feature>
<evidence type="ECO:0000313" key="4">
    <source>
        <dbReference type="Proteomes" id="UP001139494"/>
    </source>
</evidence>
<feature type="transmembrane region" description="Helical" evidence="2">
    <location>
        <begin position="55"/>
        <end position="73"/>
    </location>
</feature>
<evidence type="ECO:0000256" key="2">
    <source>
        <dbReference type="SAM" id="Phobius"/>
    </source>
</evidence>
<dbReference type="EMBL" id="JAHLKM010000003">
    <property type="protein sequence ID" value="MCQ4332667.1"/>
    <property type="molecule type" value="Genomic_DNA"/>
</dbReference>
<feature type="region of interest" description="Disordered" evidence="1">
    <location>
        <begin position="1"/>
        <end position="39"/>
    </location>
</feature>
<keyword evidence="2" id="KW-0812">Transmembrane</keyword>
<accession>A0A9R1CRT8</accession>
<evidence type="ECO:0000256" key="1">
    <source>
        <dbReference type="SAM" id="MobiDB-lite"/>
    </source>
</evidence>
<name>A0A9R1CRT8_9EURY</name>
<feature type="compositionally biased region" description="Acidic residues" evidence="1">
    <location>
        <begin position="11"/>
        <end position="23"/>
    </location>
</feature>
<keyword evidence="2" id="KW-0472">Membrane</keyword>